<evidence type="ECO:0000313" key="3">
    <source>
        <dbReference type="EMBL" id="MQA37274.1"/>
    </source>
</evidence>
<dbReference type="PANTHER" id="PTHR43143">
    <property type="entry name" value="METALLOPHOSPHOESTERASE, CALCINEURIN SUPERFAMILY"/>
    <property type="match status" value="1"/>
</dbReference>
<feature type="compositionally biased region" description="Basic residues" evidence="1">
    <location>
        <begin position="1"/>
        <end position="13"/>
    </location>
</feature>
<dbReference type="Proteomes" id="UP000440498">
    <property type="component" value="Unassembled WGS sequence"/>
</dbReference>
<dbReference type="Pfam" id="PF00149">
    <property type="entry name" value="Metallophos"/>
    <property type="match status" value="1"/>
</dbReference>
<evidence type="ECO:0000259" key="2">
    <source>
        <dbReference type="Pfam" id="PF00149"/>
    </source>
</evidence>
<dbReference type="GO" id="GO:0016787">
    <property type="term" value="F:hydrolase activity"/>
    <property type="evidence" value="ECO:0007669"/>
    <property type="project" value="InterPro"/>
</dbReference>
<dbReference type="PANTHER" id="PTHR43143:SF1">
    <property type="entry name" value="SERINE_THREONINE-PROTEIN PHOSPHATASE CPPED1"/>
    <property type="match status" value="1"/>
</dbReference>
<keyword evidence="4" id="KW-1185">Reference proteome</keyword>
<evidence type="ECO:0000313" key="4">
    <source>
        <dbReference type="Proteomes" id="UP000440498"/>
    </source>
</evidence>
<sequence length="402" mass="44465">MRHRSRPTARARRSTSTPSFRRAAGRCRSMPTSKERRMHISTMLRRAACGAALVLSQGAVLAAAPDPVVMSFATVGDSRADPATAETAQDKVYLQNTRALSRILREIQAARPKALFFNGDMIMGYTADKAVIGRQYAYWRGMTAGLMESGTYVVPVTGNHEMQFKDKDAAGKTTKIARLENEELWRESMGDLILDTARWKAVTGIEATAFDASNAPPVDGPDGNRTSQSQLTYSFDAGGSHFAVIDTDPVGNDGHGPAHWLAEDFRQAKARGAKRFFVFGHKPAYTYYFKNSVEPDGMDIYPDNAKAFWKVMEEYGGAYFCGHQHIFNAQQPMRADGGKAWQVMVGSGGSPFSAKPGDSRNPHDRVYAWALVRVHASGKVRIEVYGFDEHYGKTQRLKTIQF</sequence>
<feature type="region of interest" description="Disordered" evidence="1">
    <location>
        <begin position="1"/>
        <end position="34"/>
    </location>
</feature>
<gene>
    <name evidence="3" type="ORF">GEV02_03860</name>
</gene>
<dbReference type="SUPFAM" id="SSF56300">
    <property type="entry name" value="Metallo-dependent phosphatases"/>
    <property type="match status" value="1"/>
</dbReference>
<proteinExistence type="predicted"/>
<comment type="caution">
    <text evidence="3">The sequence shown here is derived from an EMBL/GenBank/DDBJ whole genome shotgun (WGS) entry which is preliminary data.</text>
</comment>
<accession>A0A6A7MX00</accession>
<dbReference type="AlphaFoldDB" id="A0A6A7MX00"/>
<evidence type="ECO:0000256" key="1">
    <source>
        <dbReference type="SAM" id="MobiDB-lite"/>
    </source>
</evidence>
<dbReference type="EMBL" id="WHUG01000001">
    <property type="protein sequence ID" value="MQA37274.1"/>
    <property type="molecule type" value="Genomic_DNA"/>
</dbReference>
<dbReference type="InterPro" id="IPR004843">
    <property type="entry name" value="Calcineurin-like_PHP"/>
</dbReference>
<dbReference type="Gene3D" id="3.60.21.10">
    <property type="match status" value="1"/>
</dbReference>
<name>A0A6A7MX00_9BURK</name>
<protein>
    <recommendedName>
        <fullName evidence="2">Calcineurin-like phosphoesterase domain-containing protein</fullName>
    </recommendedName>
</protein>
<organism evidence="3 4">
    <name type="scientific">Rugamonas aquatica</name>
    <dbReference type="NCBI Taxonomy" id="2743357"/>
    <lineage>
        <taxon>Bacteria</taxon>
        <taxon>Pseudomonadati</taxon>
        <taxon>Pseudomonadota</taxon>
        <taxon>Betaproteobacteria</taxon>
        <taxon>Burkholderiales</taxon>
        <taxon>Oxalobacteraceae</taxon>
        <taxon>Telluria group</taxon>
        <taxon>Rugamonas</taxon>
    </lineage>
</organism>
<dbReference type="InterPro" id="IPR051918">
    <property type="entry name" value="STPP_CPPED1"/>
</dbReference>
<reference evidence="3 4" key="1">
    <citation type="submission" date="2019-10" db="EMBL/GenBank/DDBJ databases">
        <title>Two novel species isolated from a subtropical stream in China.</title>
        <authorList>
            <person name="Lu H."/>
        </authorList>
    </citation>
    <scope>NUCLEOTIDE SEQUENCE [LARGE SCALE GENOMIC DNA]</scope>
    <source>
        <strain evidence="3 4">FT29W</strain>
    </source>
</reference>
<dbReference type="InterPro" id="IPR029052">
    <property type="entry name" value="Metallo-depent_PP-like"/>
</dbReference>
<feature type="domain" description="Calcineurin-like phosphoesterase" evidence="2">
    <location>
        <begin position="96"/>
        <end position="326"/>
    </location>
</feature>